<sequence>MLVSQWAHDTFGQRVPLIRQGVAEALSVALENARDAQKVAQTDHLHPFGFTLMSRKFEALAEAFEDMGDVQVVKPGGSQHELVVVDGKLLFPFRYAKDRSLSVMSARIGDGRPSALVQALFNRFGPEPRMRQLALHDVAPHVAPVAEALADLPEDTSLVLIAYACNAHAGLLDAWWGEAELLDRTGSLRWHHCEEIPLAKEASAAYSSTLSITFDQGDMPTPALNTRTGAERLTTPVSEAAPADGAASTRAEAASGE</sequence>
<dbReference type="Proteomes" id="UP001603978">
    <property type="component" value="Unassembled WGS sequence"/>
</dbReference>
<evidence type="ECO:0000313" key="2">
    <source>
        <dbReference type="EMBL" id="MFG1704566.1"/>
    </source>
</evidence>
<organism evidence="2 3">
    <name type="scientific">Nonomuraea marmarensis</name>
    <dbReference type="NCBI Taxonomy" id="3351344"/>
    <lineage>
        <taxon>Bacteria</taxon>
        <taxon>Bacillati</taxon>
        <taxon>Actinomycetota</taxon>
        <taxon>Actinomycetes</taxon>
        <taxon>Streptosporangiales</taxon>
        <taxon>Streptosporangiaceae</taxon>
        <taxon>Nonomuraea</taxon>
    </lineage>
</organism>
<gene>
    <name evidence="2" type="ORF">ACFLIM_15350</name>
</gene>
<protein>
    <submittedName>
        <fullName evidence="2">Uncharacterized protein</fullName>
    </submittedName>
</protein>
<feature type="region of interest" description="Disordered" evidence="1">
    <location>
        <begin position="217"/>
        <end position="257"/>
    </location>
</feature>
<proteinExistence type="predicted"/>
<reference evidence="2 3" key="1">
    <citation type="submission" date="2024-10" db="EMBL/GenBank/DDBJ databases">
        <authorList>
            <person name="Topkara A.R."/>
            <person name="Saygin H."/>
        </authorList>
    </citation>
    <scope>NUCLEOTIDE SEQUENCE [LARGE SCALE GENOMIC DNA]</scope>
    <source>
        <strain evidence="2 3">M3C6</strain>
    </source>
</reference>
<dbReference type="EMBL" id="JBICRM010000008">
    <property type="protein sequence ID" value="MFG1704566.1"/>
    <property type="molecule type" value="Genomic_DNA"/>
</dbReference>
<comment type="caution">
    <text evidence="2">The sequence shown here is derived from an EMBL/GenBank/DDBJ whole genome shotgun (WGS) entry which is preliminary data.</text>
</comment>
<evidence type="ECO:0000313" key="3">
    <source>
        <dbReference type="Proteomes" id="UP001603978"/>
    </source>
</evidence>
<evidence type="ECO:0000256" key="1">
    <source>
        <dbReference type="SAM" id="MobiDB-lite"/>
    </source>
</evidence>
<name>A0ABW7AB51_9ACTN</name>
<dbReference type="RefSeq" id="WP_393165726.1">
    <property type="nucleotide sequence ID" value="NZ_JBICRM010000008.1"/>
</dbReference>
<keyword evidence="3" id="KW-1185">Reference proteome</keyword>
<accession>A0ABW7AB51</accession>